<keyword evidence="4 14" id="KW-0436">Ligase</keyword>
<evidence type="ECO:0000313" key="15">
    <source>
        <dbReference type="Proteomes" id="UP000637628"/>
    </source>
</evidence>
<dbReference type="PANTHER" id="PTHR11451:SF56">
    <property type="entry name" value="THREONINE--TRNA LIGASE 1"/>
    <property type="match status" value="1"/>
</dbReference>
<comment type="similarity">
    <text evidence="1">Belongs to the class-II aminoacyl-tRNA synthetase family.</text>
</comment>
<keyword evidence="3" id="KW-0963">Cytoplasm</keyword>
<sequence>MSVDHRKLGRELDLFDSDPLIGAGLPFWLPDGAAARHQVESYLHELERRNGYRHVHSPALGKRQMYEMSGHWQNFADDMFPPIRLGGDELVLRPSQCPHHALIFKSRQRSYRDLPLRIAEVGPMYRAERSGVLGGLARVRSIQLDDAHNFCALDQVGDEVGSVLRLMRVAHDALGFAPSAVRLSLRGDSGKYAGDDAMWARAEVLLRSALVDAGISFDEVPGEAAFYGPKIDVQIEDSAGRDWTLATIQIDFHQPAQFDLSYAAADGGRERPVMVHQSLIGSMERLFGHLIEVHGGAFPVWYAPVQIDVLPLGAGQAEAARGFAAAAIEAGLRAEVHEEGSLGARIRAAVVDRKIPYAGIVGEREVADNLIALRLRDGRQLPAMPAAEAIALIAAAGRPPL</sequence>
<keyword evidence="8" id="KW-0067">ATP-binding</keyword>
<keyword evidence="5" id="KW-0479">Metal-binding</keyword>
<dbReference type="NCBIfam" id="TIGR00418">
    <property type="entry name" value="thrS"/>
    <property type="match status" value="1"/>
</dbReference>
<evidence type="ECO:0000256" key="2">
    <source>
        <dbReference type="ARBA" id="ARBA00013163"/>
    </source>
</evidence>
<evidence type="ECO:0000313" key="14">
    <source>
        <dbReference type="EMBL" id="GID99018.1"/>
    </source>
</evidence>
<dbReference type="PROSITE" id="PS50862">
    <property type="entry name" value="AA_TRNA_LIGASE_II"/>
    <property type="match status" value="1"/>
</dbReference>
<keyword evidence="15" id="KW-1185">Reference proteome</keyword>
<dbReference type="CDD" id="cd00771">
    <property type="entry name" value="ThrRS_core"/>
    <property type="match status" value="1"/>
</dbReference>
<dbReference type="GO" id="GO:0016874">
    <property type="term" value="F:ligase activity"/>
    <property type="evidence" value="ECO:0007669"/>
    <property type="project" value="UniProtKB-KW"/>
</dbReference>
<keyword evidence="9" id="KW-0648">Protein biosynthesis</keyword>
<dbReference type="Gene3D" id="3.30.930.10">
    <property type="entry name" value="Bira Bifunctional Protein, Domain 2"/>
    <property type="match status" value="1"/>
</dbReference>
<name>A0ABQ3YND8_9ACTN</name>
<comment type="catalytic activity">
    <reaction evidence="11">
        <text>tRNA(Thr) + L-threonine + ATP = L-threonyl-tRNA(Thr) + AMP + diphosphate + H(+)</text>
        <dbReference type="Rhea" id="RHEA:24624"/>
        <dbReference type="Rhea" id="RHEA-COMP:9670"/>
        <dbReference type="Rhea" id="RHEA-COMP:9704"/>
        <dbReference type="ChEBI" id="CHEBI:15378"/>
        <dbReference type="ChEBI" id="CHEBI:30616"/>
        <dbReference type="ChEBI" id="CHEBI:33019"/>
        <dbReference type="ChEBI" id="CHEBI:57926"/>
        <dbReference type="ChEBI" id="CHEBI:78442"/>
        <dbReference type="ChEBI" id="CHEBI:78534"/>
        <dbReference type="ChEBI" id="CHEBI:456215"/>
        <dbReference type="EC" id="6.1.1.3"/>
    </reaction>
</comment>
<comment type="caution">
    <text evidence="14">The sequence shown here is derived from an EMBL/GenBank/DDBJ whole genome shotgun (WGS) entry which is preliminary data.</text>
</comment>
<dbReference type="PANTHER" id="PTHR11451">
    <property type="entry name" value="THREONINE-TRNA LIGASE"/>
    <property type="match status" value="1"/>
</dbReference>
<dbReference type="RefSeq" id="WP_239132060.1">
    <property type="nucleotide sequence ID" value="NZ_BAAATX010000004.1"/>
</dbReference>
<dbReference type="PRINTS" id="PR01047">
    <property type="entry name" value="TRNASYNTHTHR"/>
</dbReference>
<dbReference type="EMBL" id="BOML01000003">
    <property type="protein sequence ID" value="GID99018.1"/>
    <property type="molecule type" value="Genomic_DNA"/>
</dbReference>
<proteinExistence type="inferred from homology"/>
<dbReference type="Gene3D" id="3.40.50.800">
    <property type="entry name" value="Anticodon-binding domain"/>
    <property type="match status" value="1"/>
</dbReference>
<dbReference type="Proteomes" id="UP000637628">
    <property type="component" value="Unassembled WGS sequence"/>
</dbReference>
<dbReference type="SUPFAM" id="SSF55681">
    <property type="entry name" value="Class II aaRS and biotin synthetases"/>
    <property type="match status" value="1"/>
</dbReference>
<evidence type="ECO:0000256" key="10">
    <source>
        <dbReference type="ARBA" id="ARBA00023146"/>
    </source>
</evidence>
<organism evidence="14 15">
    <name type="scientific">Paractinoplanes durhamensis</name>
    <dbReference type="NCBI Taxonomy" id="113563"/>
    <lineage>
        <taxon>Bacteria</taxon>
        <taxon>Bacillati</taxon>
        <taxon>Actinomycetota</taxon>
        <taxon>Actinomycetes</taxon>
        <taxon>Micromonosporales</taxon>
        <taxon>Micromonosporaceae</taxon>
        <taxon>Paractinoplanes</taxon>
    </lineage>
</organism>
<protein>
    <recommendedName>
        <fullName evidence="2 12">Threonine--tRNA ligase</fullName>
        <ecNumber evidence="2 12">6.1.1.3</ecNumber>
    </recommendedName>
</protein>
<accession>A0ABQ3YND8</accession>
<evidence type="ECO:0000256" key="7">
    <source>
        <dbReference type="ARBA" id="ARBA00022833"/>
    </source>
</evidence>
<dbReference type="InterPro" id="IPR004154">
    <property type="entry name" value="Anticodon-bd"/>
</dbReference>
<dbReference type="InterPro" id="IPR036621">
    <property type="entry name" value="Anticodon-bd_dom_sf"/>
</dbReference>
<evidence type="ECO:0000256" key="6">
    <source>
        <dbReference type="ARBA" id="ARBA00022741"/>
    </source>
</evidence>
<evidence type="ECO:0000256" key="12">
    <source>
        <dbReference type="NCBIfam" id="TIGR00418"/>
    </source>
</evidence>
<dbReference type="InterPro" id="IPR006195">
    <property type="entry name" value="aa-tRNA-synth_II"/>
</dbReference>
<evidence type="ECO:0000259" key="13">
    <source>
        <dbReference type="PROSITE" id="PS50862"/>
    </source>
</evidence>
<dbReference type="Pfam" id="PF03129">
    <property type="entry name" value="HGTP_anticodon"/>
    <property type="match status" value="1"/>
</dbReference>
<feature type="domain" description="Aminoacyl-transfer RNA synthetases class-II family profile" evidence="13">
    <location>
        <begin position="30"/>
        <end position="299"/>
    </location>
</feature>
<evidence type="ECO:0000256" key="3">
    <source>
        <dbReference type="ARBA" id="ARBA00022490"/>
    </source>
</evidence>
<evidence type="ECO:0000256" key="11">
    <source>
        <dbReference type="ARBA" id="ARBA00049515"/>
    </source>
</evidence>
<dbReference type="Pfam" id="PF00587">
    <property type="entry name" value="tRNA-synt_2b"/>
    <property type="match status" value="1"/>
</dbReference>
<evidence type="ECO:0000256" key="4">
    <source>
        <dbReference type="ARBA" id="ARBA00022598"/>
    </source>
</evidence>
<evidence type="ECO:0000256" key="5">
    <source>
        <dbReference type="ARBA" id="ARBA00022723"/>
    </source>
</evidence>
<dbReference type="SUPFAM" id="SSF52954">
    <property type="entry name" value="Class II aaRS ABD-related"/>
    <property type="match status" value="1"/>
</dbReference>
<dbReference type="InterPro" id="IPR002314">
    <property type="entry name" value="aa-tRNA-synt_IIb"/>
</dbReference>
<gene>
    <name evidence="14" type="ORF">Adu01nite_03690</name>
</gene>
<evidence type="ECO:0000256" key="9">
    <source>
        <dbReference type="ARBA" id="ARBA00022917"/>
    </source>
</evidence>
<keyword evidence="10" id="KW-0030">Aminoacyl-tRNA synthetase</keyword>
<keyword evidence="6" id="KW-0547">Nucleotide-binding</keyword>
<dbReference type="EC" id="6.1.1.3" evidence="2 12"/>
<dbReference type="InterPro" id="IPR002320">
    <property type="entry name" value="Thr-tRNA-ligase_IIa"/>
</dbReference>
<evidence type="ECO:0000256" key="1">
    <source>
        <dbReference type="ARBA" id="ARBA00008226"/>
    </source>
</evidence>
<reference evidence="14 15" key="1">
    <citation type="submission" date="2021-01" db="EMBL/GenBank/DDBJ databases">
        <title>Whole genome shotgun sequence of Actinoplanes durhamensis NBRC 14914.</title>
        <authorList>
            <person name="Komaki H."/>
            <person name="Tamura T."/>
        </authorList>
    </citation>
    <scope>NUCLEOTIDE SEQUENCE [LARGE SCALE GENOMIC DNA]</scope>
    <source>
        <strain evidence="14 15">NBRC 14914</strain>
    </source>
</reference>
<evidence type="ECO:0000256" key="8">
    <source>
        <dbReference type="ARBA" id="ARBA00022840"/>
    </source>
</evidence>
<dbReference type="InterPro" id="IPR033728">
    <property type="entry name" value="ThrRS_core"/>
</dbReference>
<keyword evidence="7" id="KW-0862">Zinc</keyword>
<dbReference type="InterPro" id="IPR045864">
    <property type="entry name" value="aa-tRNA-synth_II/BPL/LPL"/>
</dbReference>